<dbReference type="Gene3D" id="1.25.40.10">
    <property type="entry name" value="Tetratricopeptide repeat domain"/>
    <property type="match status" value="1"/>
</dbReference>
<name>A0A9P7GDX0_9AGAR</name>
<dbReference type="OrthoDB" id="2148946at2759"/>
<dbReference type="InterPro" id="IPR006597">
    <property type="entry name" value="Sel1-like"/>
</dbReference>
<dbReference type="Pfam" id="PF08238">
    <property type="entry name" value="Sel1"/>
    <property type="match status" value="3"/>
</dbReference>
<feature type="compositionally biased region" description="Polar residues" evidence="1">
    <location>
        <begin position="238"/>
        <end position="260"/>
    </location>
</feature>
<feature type="compositionally biased region" description="Low complexity" evidence="1">
    <location>
        <begin position="66"/>
        <end position="78"/>
    </location>
</feature>
<dbReference type="GO" id="GO:0010972">
    <property type="term" value="P:negative regulation of G2/M transition of mitotic cell cycle"/>
    <property type="evidence" value="ECO:0007669"/>
    <property type="project" value="TreeGrafter"/>
</dbReference>
<dbReference type="InterPro" id="IPR011990">
    <property type="entry name" value="TPR-like_helical_dom_sf"/>
</dbReference>
<feature type="compositionally biased region" description="Pro residues" evidence="1">
    <location>
        <begin position="375"/>
        <end position="387"/>
    </location>
</feature>
<dbReference type="SMART" id="SM00671">
    <property type="entry name" value="SEL1"/>
    <property type="match status" value="3"/>
</dbReference>
<evidence type="ECO:0000313" key="3">
    <source>
        <dbReference type="Proteomes" id="UP000775547"/>
    </source>
</evidence>
<reference evidence="2" key="1">
    <citation type="submission" date="2020-07" db="EMBL/GenBank/DDBJ databases">
        <authorList>
            <person name="Nieuwenhuis M."/>
            <person name="Van De Peppel L.J.J."/>
        </authorList>
    </citation>
    <scope>NUCLEOTIDE SEQUENCE</scope>
    <source>
        <strain evidence="2">AP01</strain>
        <tissue evidence="2">Mycelium</tissue>
    </source>
</reference>
<sequence>MAKLHSPLDSLVRKTSARKADQVPHYPVQYQQVPGPSHQLTPERPSFNHNQRPPASPLLHSHFARSSTATASSAGNNSYAYSTRTSIDSRHIYQDPELEHPYYDDESIYSNNTGALRDSWRSADTVQQGPGYPPHTEAIQSLNYYPAEPSSPASPVSPVPTVIISSPTDHQISQQAGRMPITRPITNNFSRPVRPPIATTPENEEQKRRVLERNARRAPSPSAHDSYSELPRMDNRALSPSHNGHASGSSLPPSTVQGLQERSKSPSSMRSGRSATRSPSPLREQVPPPSFSSSMHPQSQSQPSHSIHPPSMRPGLSAGNASALHLPPLRTGSPASLYSAYSFYQLDSATPSPTGGVFPDAPLDPSAFTSKPRAAPSPPTRTSPSPTPAMGNTRSAPAALQASKASTLSPSAPGTQTPQEYLQLGIQHHEANRLKESAVCFEKSAKECGGCGVGMLMWGLTLRHGWGCEKNEKTGFKWLMRAAESAVGDLEKARVGGSVDSAAVQTELVLAIYEVGQCFFQGWGVLKDQKLAVSYYTVAARLGDPDAQNDLAFCLANGKGCKKDRKEAAKWYRAAVKQGQSDVGLAWIYKEKFQ</sequence>
<proteinExistence type="predicted"/>
<evidence type="ECO:0000313" key="2">
    <source>
        <dbReference type="EMBL" id="KAG5646908.1"/>
    </source>
</evidence>
<dbReference type="PANTHER" id="PTHR43628">
    <property type="entry name" value="ACTIVATOR OF C KINASE PROTEIN 1-RELATED"/>
    <property type="match status" value="1"/>
</dbReference>
<comment type="caution">
    <text evidence="2">The sequence shown here is derived from an EMBL/GenBank/DDBJ whole genome shotgun (WGS) entry which is preliminary data.</text>
</comment>
<dbReference type="EMBL" id="JABCKV010000015">
    <property type="protein sequence ID" value="KAG5646908.1"/>
    <property type="molecule type" value="Genomic_DNA"/>
</dbReference>
<organism evidence="2 3">
    <name type="scientific">Asterophora parasitica</name>
    <dbReference type="NCBI Taxonomy" id="117018"/>
    <lineage>
        <taxon>Eukaryota</taxon>
        <taxon>Fungi</taxon>
        <taxon>Dikarya</taxon>
        <taxon>Basidiomycota</taxon>
        <taxon>Agaricomycotina</taxon>
        <taxon>Agaricomycetes</taxon>
        <taxon>Agaricomycetidae</taxon>
        <taxon>Agaricales</taxon>
        <taxon>Tricholomatineae</taxon>
        <taxon>Lyophyllaceae</taxon>
        <taxon>Asterophora</taxon>
    </lineage>
</organism>
<feature type="region of interest" description="Disordered" evidence="1">
    <location>
        <begin position="169"/>
        <end position="327"/>
    </location>
</feature>
<evidence type="ECO:0000256" key="1">
    <source>
        <dbReference type="SAM" id="MobiDB-lite"/>
    </source>
</evidence>
<feature type="region of interest" description="Disordered" evidence="1">
    <location>
        <begin position="1"/>
        <end position="78"/>
    </location>
</feature>
<protein>
    <recommendedName>
        <fullName evidence="4">HCP-like protein</fullName>
    </recommendedName>
</protein>
<feature type="compositionally biased region" description="Low complexity" evidence="1">
    <location>
        <begin position="265"/>
        <end position="274"/>
    </location>
</feature>
<dbReference type="AlphaFoldDB" id="A0A9P7GDX0"/>
<dbReference type="SUPFAM" id="SSF81901">
    <property type="entry name" value="HCP-like"/>
    <property type="match status" value="1"/>
</dbReference>
<dbReference type="PANTHER" id="PTHR43628:SF1">
    <property type="entry name" value="CHITIN SYNTHASE REGULATORY FACTOR 2-RELATED"/>
    <property type="match status" value="1"/>
</dbReference>
<feature type="compositionally biased region" description="Low complexity" evidence="1">
    <location>
        <begin position="291"/>
        <end position="310"/>
    </location>
</feature>
<accession>A0A9P7GDX0</accession>
<evidence type="ECO:0008006" key="4">
    <source>
        <dbReference type="Google" id="ProtNLM"/>
    </source>
</evidence>
<dbReference type="Proteomes" id="UP000775547">
    <property type="component" value="Unassembled WGS sequence"/>
</dbReference>
<feature type="compositionally biased region" description="Low complexity" evidence="1">
    <location>
        <begin position="23"/>
        <end position="36"/>
    </location>
</feature>
<gene>
    <name evidence="2" type="ORF">DXG03_001984</name>
</gene>
<reference evidence="2" key="2">
    <citation type="submission" date="2021-10" db="EMBL/GenBank/DDBJ databases">
        <title>Phylogenomics reveals ancestral predisposition of the termite-cultivated fungus Termitomyces towards a domesticated lifestyle.</title>
        <authorList>
            <person name="Auxier B."/>
            <person name="Grum-Grzhimaylo A."/>
            <person name="Cardenas M.E."/>
            <person name="Lodge J.D."/>
            <person name="Laessoe T."/>
            <person name="Pedersen O."/>
            <person name="Smith M.E."/>
            <person name="Kuyper T.W."/>
            <person name="Franco-Molano E.A."/>
            <person name="Baroni T.J."/>
            <person name="Aanen D.K."/>
        </authorList>
    </citation>
    <scope>NUCLEOTIDE SEQUENCE</scope>
    <source>
        <strain evidence="2">AP01</strain>
        <tissue evidence="2">Mycelium</tissue>
    </source>
</reference>
<feature type="region of interest" description="Disordered" evidence="1">
    <location>
        <begin position="354"/>
        <end position="417"/>
    </location>
</feature>
<feature type="compositionally biased region" description="Basic and acidic residues" evidence="1">
    <location>
        <begin position="204"/>
        <end position="215"/>
    </location>
</feature>
<dbReference type="GO" id="GO:0032153">
    <property type="term" value="C:cell division site"/>
    <property type="evidence" value="ECO:0007669"/>
    <property type="project" value="TreeGrafter"/>
</dbReference>
<keyword evidence="3" id="KW-1185">Reference proteome</keyword>
<dbReference type="InterPro" id="IPR052945">
    <property type="entry name" value="Mitotic_Regulator"/>
</dbReference>
<feature type="compositionally biased region" description="Polar residues" evidence="1">
    <location>
        <begin position="403"/>
        <end position="417"/>
    </location>
</feature>